<dbReference type="Gramene" id="Pp3c8_15370V3.3">
    <property type="protein sequence ID" value="Pp3c8_15370V3.3"/>
    <property type="gene ID" value="Pp3c8_15370"/>
</dbReference>
<dbReference type="RefSeq" id="XP_024382780.1">
    <property type="nucleotide sequence ID" value="XM_024527012.2"/>
</dbReference>
<dbReference type="GeneID" id="112285810"/>
<keyword evidence="13" id="KW-1185">Reference proteome</keyword>
<feature type="compositionally biased region" description="Polar residues" evidence="9">
    <location>
        <begin position="601"/>
        <end position="611"/>
    </location>
</feature>
<feature type="compositionally biased region" description="Low complexity" evidence="9">
    <location>
        <begin position="331"/>
        <end position="344"/>
    </location>
</feature>
<dbReference type="STRING" id="3218.A0A2K1K7D0"/>
<dbReference type="Gene3D" id="1.10.510.10">
    <property type="entry name" value="Transferase(Phosphotransferase) domain 1"/>
    <property type="match status" value="1"/>
</dbReference>
<name>A0A2K1K7D0_PHYPA</name>
<feature type="compositionally biased region" description="Basic and acidic residues" evidence="9">
    <location>
        <begin position="347"/>
        <end position="356"/>
    </location>
</feature>
<feature type="compositionally biased region" description="Basic and acidic residues" evidence="9">
    <location>
        <begin position="645"/>
        <end position="656"/>
    </location>
</feature>
<feature type="domain" description="Protein kinase" evidence="10">
    <location>
        <begin position="29"/>
        <end position="298"/>
    </location>
</feature>
<reference evidence="11 13" key="1">
    <citation type="journal article" date="2008" name="Science">
        <title>The Physcomitrella genome reveals evolutionary insights into the conquest of land by plants.</title>
        <authorList>
            <person name="Rensing S."/>
            <person name="Lang D."/>
            <person name="Zimmer A."/>
            <person name="Terry A."/>
            <person name="Salamov A."/>
            <person name="Shapiro H."/>
            <person name="Nishiyama T."/>
            <person name="Perroud P.-F."/>
            <person name="Lindquist E."/>
            <person name="Kamisugi Y."/>
            <person name="Tanahashi T."/>
            <person name="Sakakibara K."/>
            <person name="Fujita T."/>
            <person name="Oishi K."/>
            <person name="Shin-I T."/>
            <person name="Kuroki Y."/>
            <person name="Toyoda A."/>
            <person name="Suzuki Y."/>
            <person name="Hashimoto A."/>
            <person name="Yamaguchi K."/>
            <person name="Sugano A."/>
            <person name="Kohara Y."/>
            <person name="Fujiyama A."/>
            <person name="Anterola A."/>
            <person name="Aoki S."/>
            <person name="Ashton N."/>
            <person name="Barbazuk W.B."/>
            <person name="Barker E."/>
            <person name="Bennetzen J."/>
            <person name="Bezanilla M."/>
            <person name="Blankenship R."/>
            <person name="Cho S.H."/>
            <person name="Dutcher S."/>
            <person name="Estelle M."/>
            <person name="Fawcett J.A."/>
            <person name="Gundlach H."/>
            <person name="Hanada K."/>
            <person name="Heyl A."/>
            <person name="Hicks K.A."/>
            <person name="Hugh J."/>
            <person name="Lohr M."/>
            <person name="Mayer K."/>
            <person name="Melkozernov A."/>
            <person name="Murata T."/>
            <person name="Nelson D."/>
            <person name="Pils B."/>
            <person name="Prigge M."/>
            <person name="Reiss B."/>
            <person name="Renner T."/>
            <person name="Rombauts S."/>
            <person name="Rushton P."/>
            <person name="Sanderfoot A."/>
            <person name="Schween G."/>
            <person name="Shiu S.-H."/>
            <person name="Stueber K."/>
            <person name="Theodoulou F.L."/>
            <person name="Tu H."/>
            <person name="Van de Peer Y."/>
            <person name="Verrier P.J."/>
            <person name="Waters E."/>
            <person name="Wood A."/>
            <person name="Yang L."/>
            <person name="Cove D."/>
            <person name="Cuming A."/>
            <person name="Hasebe M."/>
            <person name="Lucas S."/>
            <person name="Mishler D.B."/>
            <person name="Reski R."/>
            <person name="Grigoriev I."/>
            <person name="Quatrano R.S."/>
            <person name="Boore J.L."/>
        </authorList>
    </citation>
    <scope>NUCLEOTIDE SEQUENCE [LARGE SCALE GENOMIC DNA]</scope>
    <source>
        <strain evidence="12 13">cv. Gransden 2004</strain>
    </source>
</reference>
<dbReference type="PANTHER" id="PTHR22967:SF57">
    <property type="entry name" value="AUXILIN, ISOFORM A-RELATED"/>
    <property type="match status" value="1"/>
</dbReference>
<dbReference type="PROSITE" id="PS00108">
    <property type="entry name" value="PROTEIN_KINASE_ST"/>
    <property type="match status" value="1"/>
</dbReference>
<keyword evidence="2" id="KW-0723">Serine/threonine-protein kinase</keyword>
<dbReference type="FunCoup" id="A0A2K1K7D0">
    <property type="interactions" value="2871"/>
</dbReference>
<evidence type="ECO:0000256" key="4">
    <source>
        <dbReference type="ARBA" id="ARBA00022741"/>
    </source>
</evidence>
<dbReference type="SUPFAM" id="SSF56112">
    <property type="entry name" value="Protein kinase-like (PK-like)"/>
    <property type="match status" value="1"/>
</dbReference>
<dbReference type="InterPro" id="IPR008271">
    <property type="entry name" value="Ser/Thr_kinase_AS"/>
</dbReference>
<feature type="compositionally biased region" description="Basic and acidic residues" evidence="9">
    <location>
        <begin position="301"/>
        <end position="311"/>
    </location>
</feature>
<protein>
    <recommendedName>
        <fullName evidence="1">non-specific serine/threonine protein kinase</fullName>
        <ecNumber evidence="1">2.7.11.1</ecNumber>
    </recommendedName>
</protein>
<dbReference type="EnsemblPlants" id="Pp3c8_15370V3.2">
    <property type="protein sequence ID" value="Pp3c8_15370V3.2"/>
    <property type="gene ID" value="Pp3c8_15370"/>
</dbReference>
<keyword evidence="6" id="KW-0067">ATP-binding</keyword>
<keyword evidence="3" id="KW-0808">Transferase</keyword>
<dbReference type="EMBL" id="ABEU02000008">
    <property type="protein sequence ID" value="PNR49683.1"/>
    <property type="molecule type" value="Genomic_DNA"/>
</dbReference>
<dbReference type="AlphaFoldDB" id="A0A2K1K7D0"/>
<evidence type="ECO:0000259" key="10">
    <source>
        <dbReference type="PROSITE" id="PS50011"/>
    </source>
</evidence>
<evidence type="ECO:0000256" key="9">
    <source>
        <dbReference type="SAM" id="MobiDB-lite"/>
    </source>
</evidence>
<keyword evidence="5" id="KW-0418">Kinase</keyword>
<feature type="compositionally biased region" description="Polar residues" evidence="9">
    <location>
        <begin position="657"/>
        <end position="667"/>
    </location>
</feature>
<evidence type="ECO:0000313" key="13">
    <source>
        <dbReference type="Proteomes" id="UP000006727"/>
    </source>
</evidence>
<dbReference type="KEGG" id="ppp:112285810"/>
<feature type="compositionally biased region" description="Polar residues" evidence="9">
    <location>
        <begin position="620"/>
        <end position="643"/>
    </location>
</feature>
<evidence type="ECO:0000256" key="2">
    <source>
        <dbReference type="ARBA" id="ARBA00022527"/>
    </source>
</evidence>
<reference evidence="12" key="3">
    <citation type="submission" date="2020-12" db="UniProtKB">
        <authorList>
            <consortium name="EnsemblPlants"/>
        </authorList>
    </citation>
    <scope>IDENTIFICATION</scope>
</reference>
<dbReference type="OMA" id="GGHANIN"/>
<comment type="catalytic activity">
    <reaction evidence="7">
        <text>L-threonyl-[protein] + ATP = O-phospho-L-threonyl-[protein] + ADP + H(+)</text>
        <dbReference type="Rhea" id="RHEA:46608"/>
        <dbReference type="Rhea" id="RHEA-COMP:11060"/>
        <dbReference type="Rhea" id="RHEA-COMP:11605"/>
        <dbReference type="ChEBI" id="CHEBI:15378"/>
        <dbReference type="ChEBI" id="CHEBI:30013"/>
        <dbReference type="ChEBI" id="CHEBI:30616"/>
        <dbReference type="ChEBI" id="CHEBI:61977"/>
        <dbReference type="ChEBI" id="CHEBI:456216"/>
        <dbReference type="EC" id="2.7.11.1"/>
    </reaction>
</comment>
<evidence type="ECO:0000256" key="8">
    <source>
        <dbReference type="ARBA" id="ARBA00048679"/>
    </source>
</evidence>
<evidence type="ECO:0000256" key="5">
    <source>
        <dbReference type="ARBA" id="ARBA00022777"/>
    </source>
</evidence>
<dbReference type="PANTHER" id="PTHR22967">
    <property type="entry name" value="SERINE/THREONINE PROTEIN KINASE"/>
    <property type="match status" value="1"/>
</dbReference>
<dbReference type="PaxDb" id="3218-PP1S114_4V6.1"/>
<keyword evidence="4" id="KW-0547">Nucleotide-binding</keyword>
<dbReference type="GO" id="GO:0005524">
    <property type="term" value="F:ATP binding"/>
    <property type="evidence" value="ECO:0007669"/>
    <property type="project" value="UniProtKB-KW"/>
</dbReference>
<dbReference type="GO" id="GO:0004674">
    <property type="term" value="F:protein serine/threonine kinase activity"/>
    <property type="evidence" value="ECO:0000318"/>
    <property type="project" value="GO_Central"/>
</dbReference>
<feature type="compositionally biased region" description="Polar residues" evidence="9">
    <location>
        <begin position="434"/>
        <end position="443"/>
    </location>
</feature>
<dbReference type="GO" id="GO:0005737">
    <property type="term" value="C:cytoplasm"/>
    <property type="evidence" value="ECO:0000318"/>
    <property type="project" value="GO_Central"/>
</dbReference>
<dbReference type="EnsemblPlants" id="Pp3c8_15370V3.1">
    <property type="protein sequence ID" value="Pp3c8_15370V3.1"/>
    <property type="gene ID" value="Pp3c8_15370"/>
</dbReference>
<feature type="compositionally biased region" description="Low complexity" evidence="9">
    <location>
        <begin position="451"/>
        <end position="460"/>
    </location>
</feature>
<dbReference type="EnsemblPlants" id="Pp3c8_15370V3.3">
    <property type="protein sequence ID" value="Pp3c8_15370V3.3"/>
    <property type="gene ID" value="Pp3c8_15370"/>
</dbReference>
<dbReference type="OrthoDB" id="248923at2759"/>
<accession>A0A2K1K7D0</accession>
<evidence type="ECO:0000313" key="11">
    <source>
        <dbReference type="EMBL" id="PNR49683.1"/>
    </source>
</evidence>
<evidence type="ECO:0000256" key="7">
    <source>
        <dbReference type="ARBA" id="ARBA00047899"/>
    </source>
</evidence>
<gene>
    <name evidence="12" type="primary">LOC112285810</name>
    <name evidence="11" type="ORF">PHYPA_011579</name>
</gene>
<dbReference type="InterPro" id="IPR011009">
    <property type="entry name" value="Kinase-like_dom_sf"/>
</dbReference>
<feature type="region of interest" description="Disordered" evidence="9">
    <location>
        <begin position="601"/>
        <end position="724"/>
    </location>
</feature>
<sequence length="724" mass="79683">MWRLKQFMPNKEAGGTLEGKHVDVGDLKLQVRSVIAQGGFSSVYLAKESSTGKTYALKHIICNDVESVELVKKEVAVMKALRGHPNVVTLHGQVVYDCGRTKECFLVMEYCHKMLAHVLENRGAGYYDEKQILVIFLDICNAVYAMHSQSPPIAHRDLKVENVLLGSDGAWKVCDFGSNSTNHKHFDSPEEMGLEEDCIRKFTTPSYRAPEMWDLYQKELISEKVDVWALGCLLYRIAYLKSAFDGESKLQILNCNYRIPESPRYSSAITGLIKDMLNVSPEARPSVMQVWQRVNEALPPDCRRSHPDKAPVHNKPLTASQKHHHTGGSMEGAKASSSTSSVASRTPPKEAEKHSVEPVGTSNNSAKGAFWSTQYAEAAIPADSNSRQEKGTNSKSSLPLKSTSPPVPSRYLNTSPPKVANSPPVRTGGVGMARQTQGLAQNTRYRDFGNGEVEQGSGWQSEEESGRSSSTSRQKHGVSEERASTDDSSFAAFEVEYTQSALHSRSQEQLKDEVDRLNAALKQALEEKSVIASKFEKLTVICRSQRQEIQDLKSQLGSGAGKNTSPTQQHSSSSRAKKLQAFEQGVETQGGTIWDLQEGLSTNSANQQSSWAAFEDPPKQVNSTRPPQGNPRASTDSLFNSSGKIPDRSMRQHDMRASTNSLFGSSEKTPERSVRQQDVRASNPGGERWSMAQERSPSVGTAFNGAKVEPPTNRMNQPAGWAGF</sequence>
<dbReference type="InterPro" id="IPR000719">
    <property type="entry name" value="Prot_kinase_dom"/>
</dbReference>
<proteinExistence type="predicted"/>
<comment type="catalytic activity">
    <reaction evidence="8">
        <text>L-seryl-[protein] + ATP = O-phospho-L-seryl-[protein] + ADP + H(+)</text>
        <dbReference type="Rhea" id="RHEA:17989"/>
        <dbReference type="Rhea" id="RHEA-COMP:9863"/>
        <dbReference type="Rhea" id="RHEA-COMP:11604"/>
        <dbReference type="ChEBI" id="CHEBI:15378"/>
        <dbReference type="ChEBI" id="CHEBI:29999"/>
        <dbReference type="ChEBI" id="CHEBI:30616"/>
        <dbReference type="ChEBI" id="CHEBI:83421"/>
        <dbReference type="ChEBI" id="CHEBI:456216"/>
        <dbReference type="EC" id="2.7.11.1"/>
    </reaction>
</comment>
<evidence type="ECO:0000256" key="1">
    <source>
        <dbReference type="ARBA" id="ARBA00012513"/>
    </source>
</evidence>
<evidence type="ECO:0000256" key="3">
    <source>
        <dbReference type="ARBA" id="ARBA00022679"/>
    </source>
</evidence>
<dbReference type="SMART" id="SM00220">
    <property type="entry name" value="S_TKc"/>
    <property type="match status" value="1"/>
</dbReference>
<dbReference type="Proteomes" id="UP000006727">
    <property type="component" value="Chromosome 8"/>
</dbReference>
<evidence type="ECO:0000256" key="6">
    <source>
        <dbReference type="ARBA" id="ARBA00022840"/>
    </source>
</evidence>
<organism evidence="11">
    <name type="scientific">Physcomitrium patens</name>
    <name type="common">Spreading-leaved earth moss</name>
    <name type="synonym">Physcomitrella patens</name>
    <dbReference type="NCBI Taxonomy" id="3218"/>
    <lineage>
        <taxon>Eukaryota</taxon>
        <taxon>Viridiplantae</taxon>
        <taxon>Streptophyta</taxon>
        <taxon>Embryophyta</taxon>
        <taxon>Bryophyta</taxon>
        <taxon>Bryophytina</taxon>
        <taxon>Bryopsida</taxon>
        <taxon>Funariidae</taxon>
        <taxon>Funariales</taxon>
        <taxon>Funariaceae</taxon>
        <taxon>Physcomitrium</taxon>
    </lineage>
</organism>
<dbReference type="PROSITE" id="PS50011">
    <property type="entry name" value="PROTEIN_KINASE_DOM"/>
    <property type="match status" value="1"/>
</dbReference>
<feature type="compositionally biased region" description="Polar residues" evidence="9">
    <location>
        <begin position="553"/>
        <end position="574"/>
    </location>
</feature>
<feature type="compositionally biased region" description="Low complexity" evidence="9">
    <location>
        <begin position="394"/>
        <end position="404"/>
    </location>
</feature>
<feature type="region of interest" description="Disordered" evidence="9">
    <location>
        <begin position="553"/>
        <end position="584"/>
    </location>
</feature>
<evidence type="ECO:0000313" key="12">
    <source>
        <dbReference type="EnsemblPlants" id="Pp3c8_15370V3.1"/>
    </source>
</evidence>
<feature type="region of interest" description="Disordered" evidence="9">
    <location>
        <begin position="299"/>
        <end position="366"/>
    </location>
</feature>
<dbReference type="Pfam" id="PF00069">
    <property type="entry name" value="Pkinase"/>
    <property type="match status" value="1"/>
</dbReference>
<dbReference type="EC" id="2.7.11.1" evidence="1"/>
<feature type="region of interest" description="Disordered" evidence="9">
    <location>
        <begin position="381"/>
        <end position="490"/>
    </location>
</feature>
<dbReference type="Gramene" id="Pp3c8_15370V3.1">
    <property type="protein sequence ID" value="Pp3c8_15370V3.1"/>
    <property type="gene ID" value="Pp3c8_15370"/>
</dbReference>
<reference evidence="11 13" key="2">
    <citation type="journal article" date="2018" name="Plant J.">
        <title>The Physcomitrella patens chromosome-scale assembly reveals moss genome structure and evolution.</title>
        <authorList>
            <person name="Lang D."/>
            <person name="Ullrich K.K."/>
            <person name="Murat F."/>
            <person name="Fuchs J."/>
            <person name="Jenkins J."/>
            <person name="Haas F.B."/>
            <person name="Piednoel M."/>
            <person name="Gundlach H."/>
            <person name="Van Bel M."/>
            <person name="Meyberg R."/>
            <person name="Vives C."/>
            <person name="Morata J."/>
            <person name="Symeonidi A."/>
            <person name="Hiss M."/>
            <person name="Muchero W."/>
            <person name="Kamisugi Y."/>
            <person name="Saleh O."/>
            <person name="Blanc G."/>
            <person name="Decker E.L."/>
            <person name="van Gessel N."/>
            <person name="Grimwood J."/>
            <person name="Hayes R.D."/>
            <person name="Graham S.W."/>
            <person name="Gunter L.E."/>
            <person name="McDaniel S.F."/>
            <person name="Hoernstein S.N.W."/>
            <person name="Larsson A."/>
            <person name="Li F.W."/>
            <person name="Perroud P.F."/>
            <person name="Phillips J."/>
            <person name="Ranjan P."/>
            <person name="Rokshar D.S."/>
            <person name="Rothfels C.J."/>
            <person name="Schneider L."/>
            <person name="Shu S."/>
            <person name="Stevenson D.W."/>
            <person name="Thummler F."/>
            <person name="Tillich M."/>
            <person name="Villarreal Aguilar J.C."/>
            <person name="Widiez T."/>
            <person name="Wong G.K."/>
            <person name="Wymore A."/>
            <person name="Zhang Y."/>
            <person name="Zimmer A.D."/>
            <person name="Quatrano R.S."/>
            <person name="Mayer K.F.X."/>
            <person name="Goodstein D."/>
            <person name="Casacuberta J.M."/>
            <person name="Vandepoele K."/>
            <person name="Reski R."/>
            <person name="Cuming A.C."/>
            <person name="Tuskan G.A."/>
            <person name="Maumus F."/>
            <person name="Salse J."/>
            <person name="Schmutz J."/>
            <person name="Rensing S.A."/>
        </authorList>
    </citation>
    <scope>NUCLEOTIDE SEQUENCE [LARGE SCALE GENOMIC DNA]</scope>
    <source>
        <strain evidence="12 13">cv. Gransden 2004</strain>
    </source>
</reference>
<feature type="compositionally biased region" description="Basic and acidic residues" evidence="9">
    <location>
        <begin position="668"/>
        <end position="678"/>
    </location>
</feature>
<dbReference type="Gramene" id="Pp3c8_15370V3.2">
    <property type="protein sequence ID" value="Pp3c8_15370V3.2"/>
    <property type="gene ID" value="Pp3c8_15370"/>
</dbReference>